<keyword evidence="1 3" id="KW-0732">Signal</keyword>
<dbReference type="Proteomes" id="UP000215289">
    <property type="component" value="Unassembled WGS sequence"/>
</dbReference>
<name>A0A229XKA2_9EURO</name>
<dbReference type="SUPFAM" id="SSF56300">
    <property type="entry name" value="Metallo-dependent phosphatases"/>
    <property type="match status" value="1"/>
</dbReference>
<keyword evidence="2" id="KW-0378">Hydrolase</keyword>
<dbReference type="STRING" id="1245748.A0A229XKA2"/>
<dbReference type="InterPro" id="IPR051558">
    <property type="entry name" value="Metallophosphoesterase_PAP"/>
</dbReference>
<dbReference type="GO" id="GO:0016787">
    <property type="term" value="F:hydrolase activity"/>
    <property type="evidence" value="ECO:0007669"/>
    <property type="project" value="UniProtKB-KW"/>
</dbReference>
<keyword evidence="5" id="KW-1185">Reference proteome</keyword>
<dbReference type="PANTHER" id="PTHR10161:SF14">
    <property type="entry name" value="TARTRATE-RESISTANT ACID PHOSPHATASE TYPE 5"/>
    <property type="match status" value="1"/>
</dbReference>
<dbReference type="AlphaFoldDB" id="A0A229XKA2"/>
<comment type="caution">
    <text evidence="4">The sequence shown here is derived from an EMBL/GenBank/DDBJ whole genome shotgun (WGS) entry which is preliminary data.</text>
</comment>
<evidence type="ECO:0000313" key="4">
    <source>
        <dbReference type="EMBL" id="RLL97578.1"/>
    </source>
</evidence>
<dbReference type="EMBL" id="NIDN02000073">
    <property type="protein sequence ID" value="RLL97578.1"/>
    <property type="molecule type" value="Genomic_DNA"/>
</dbReference>
<sequence length="382" mass="42059">MATFKKMTLALASLAPTVLASSAPHEMDAHHKMTAPHKMTVGVIGDFGWTGWTPAPLSFCNDIMPKLIAKNITIPREVQNDCDPGDPETASYVGQVCAMKGCSAFISVGDNFYDSGVDFTTGGILRFQEAWVDMYQGGVFDNATWYQCLGNHDVVKGQSGVDFETKIAPLYDSRWYFGTEGLPYYTYDLTGADWTATFVVVDSDCFLSSYQESTSVYQNPYTAACHMETAKQVAFLEQAFAASNADWKFLQLHHPYMSATTNQTELAPLIAIVEKHDGIVLNGHDHCLAHFYNNNTNFILSGAAGYPQVGDCNYGVAPGPYAKWLGANSQAAANGFVTMDISKQEVNVEYYTRNMQFEGGDLYPVQNELEPAYSFQIKARSC</sequence>
<evidence type="ECO:0000313" key="5">
    <source>
        <dbReference type="Proteomes" id="UP000215289"/>
    </source>
</evidence>
<organism evidence="4 5">
    <name type="scientific">Aspergillus turcosus</name>
    <dbReference type="NCBI Taxonomy" id="1245748"/>
    <lineage>
        <taxon>Eukaryota</taxon>
        <taxon>Fungi</taxon>
        <taxon>Dikarya</taxon>
        <taxon>Ascomycota</taxon>
        <taxon>Pezizomycotina</taxon>
        <taxon>Eurotiomycetes</taxon>
        <taxon>Eurotiomycetidae</taxon>
        <taxon>Eurotiales</taxon>
        <taxon>Aspergillaceae</taxon>
        <taxon>Aspergillus</taxon>
        <taxon>Aspergillus subgen. Fumigati</taxon>
    </lineage>
</organism>
<dbReference type="PANTHER" id="PTHR10161">
    <property type="entry name" value="TARTRATE-RESISTANT ACID PHOSPHATASE TYPE 5"/>
    <property type="match status" value="1"/>
</dbReference>
<dbReference type="OrthoDB" id="411211at2759"/>
<feature type="signal peptide" evidence="3">
    <location>
        <begin position="1"/>
        <end position="20"/>
    </location>
</feature>
<protein>
    <submittedName>
        <fullName evidence="4">Uncharacterized protein</fullName>
    </submittedName>
</protein>
<gene>
    <name evidence="4" type="ORF">CFD26_101187</name>
</gene>
<reference evidence="4 5" key="1">
    <citation type="submission" date="2018-08" db="EMBL/GenBank/DDBJ databases">
        <title>Draft genome sequences of two Aspergillus turcosus clinical strains isolated from bronchoalveolar lavage fluid: one azole-susceptible and the other azole-resistant.</title>
        <authorList>
            <person name="Parent-Michaud M."/>
            <person name="Dufresne P.J."/>
            <person name="Fournier E."/>
            <person name="Martineau C."/>
            <person name="Moreira S."/>
            <person name="Perkins V."/>
            <person name="De Repentigny L."/>
            <person name="Dufresne S.F."/>
        </authorList>
    </citation>
    <scope>NUCLEOTIDE SEQUENCE [LARGE SCALE GENOMIC DNA]</scope>
    <source>
        <strain evidence="4">HMR AF 1038</strain>
    </source>
</reference>
<proteinExistence type="predicted"/>
<dbReference type="InterPro" id="IPR029052">
    <property type="entry name" value="Metallo-depent_PP-like"/>
</dbReference>
<evidence type="ECO:0000256" key="2">
    <source>
        <dbReference type="ARBA" id="ARBA00022801"/>
    </source>
</evidence>
<accession>A0A229XKA2</accession>
<feature type="chain" id="PRO_5043152599" evidence="3">
    <location>
        <begin position="21"/>
        <end position="382"/>
    </location>
</feature>
<evidence type="ECO:0000256" key="1">
    <source>
        <dbReference type="ARBA" id="ARBA00022729"/>
    </source>
</evidence>
<evidence type="ECO:0000256" key="3">
    <source>
        <dbReference type="SAM" id="SignalP"/>
    </source>
</evidence>
<dbReference type="Gene3D" id="3.60.21.10">
    <property type="match status" value="1"/>
</dbReference>